<dbReference type="EMBL" id="BLLS01000260">
    <property type="protein sequence ID" value="GFH88597.1"/>
    <property type="molecule type" value="Genomic_DNA"/>
</dbReference>
<dbReference type="Proteomes" id="UP000491181">
    <property type="component" value="Unassembled WGS sequence"/>
</dbReference>
<dbReference type="AlphaFoldDB" id="A0A7J0A8F1"/>
<sequence>MFFYRFHLFHYIIDAIPVGIKHVRPEIRLIERRKEVLRHHSHNNQRSNKEHCHRTQCQCFPANHRVEDGGEFMVERFVIRVFRAIFCFRFQDEVTENSGLRQREYPAQSQRDGKHHKKRFHDFRHGRRSKVEREERTDSDERSPKQSPLRTGCSVYQRFPSVYSAGDGNLCIVRYHDGVIHQHPHGNDKSRQRSTVQPDTEERHDKQCAANRENQ</sequence>
<feature type="region of interest" description="Disordered" evidence="1">
    <location>
        <begin position="182"/>
        <end position="215"/>
    </location>
</feature>
<evidence type="ECO:0000313" key="2">
    <source>
        <dbReference type="EMBL" id="GFH88597.1"/>
    </source>
</evidence>
<accession>A0A7J0A8F1</accession>
<protein>
    <submittedName>
        <fullName evidence="2">Uncharacterized protein</fullName>
    </submittedName>
</protein>
<evidence type="ECO:0000256" key="1">
    <source>
        <dbReference type="SAM" id="MobiDB-lite"/>
    </source>
</evidence>
<feature type="compositionally biased region" description="Basic and acidic residues" evidence="1">
    <location>
        <begin position="182"/>
        <end position="191"/>
    </location>
</feature>
<comment type="caution">
    <text evidence="2">The sequence shown here is derived from an EMBL/GenBank/DDBJ whole genome shotgun (WGS) entry which is preliminary data.</text>
</comment>
<proteinExistence type="predicted"/>
<feature type="region of interest" description="Disordered" evidence="1">
    <location>
        <begin position="99"/>
        <end position="151"/>
    </location>
</feature>
<name>A0A7J0A8F1_9BACE</name>
<reference evidence="2 3" key="1">
    <citation type="journal article" date="2020" name="Microbiome">
        <title>Single-cell genomics of uncultured bacteria reveals dietary fiber responders in the mouse gut microbiota.</title>
        <authorList>
            <person name="Chijiiwa R."/>
            <person name="Hosokawa M."/>
            <person name="Kogawa M."/>
            <person name="Nishikawa Y."/>
            <person name="Ide K."/>
            <person name="Sakanashi C."/>
            <person name="Takahashi K."/>
            <person name="Takeyama H."/>
        </authorList>
    </citation>
    <scope>NUCLEOTIDE SEQUENCE [LARGE SCALE GENOMIC DNA]</scope>
    <source>
        <strain evidence="2">IMSAGC_001</strain>
    </source>
</reference>
<evidence type="ECO:0000313" key="3">
    <source>
        <dbReference type="Proteomes" id="UP000491181"/>
    </source>
</evidence>
<gene>
    <name evidence="2" type="ORF">IMSAGC001_04040</name>
</gene>
<feature type="compositionally biased region" description="Basic residues" evidence="1">
    <location>
        <begin position="113"/>
        <end position="128"/>
    </location>
</feature>
<feature type="compositionally biased region" description="Basic and acidic residues" evidence="1">
    <location>
        <begin position="129"/>
        <end position="144"/>
    </location>
</feature>
<organism evidence="2 3">
    <name type="scientific">Bacteroides acidifaciens</name>
    <dbReference type="NCBI Taxonomy" id="85831"/>
    <lineage>
        <taxon>Bacteria</taxon>
        <taxon>Pseudomonadati</taxon>
        <taxon>Bacteroidota</taxon>
        <taxon>Bacteroidia</taxon>
        <taxon>Bacteroidales</taxon>
        <taxon>Bacteroidaceae</taxon>
        <taxon>Bacteroides</taxon>
    </lineage>
</organism>
<dbReference type="AntiFam" id="ANF00143">
    <property type="entry name" value="Shadow ORF (opposite mdtB)"/>
</dbReference>